<reference evidence="4" key="1">
    <citation type="submission" date="2014-03" db="EMBL/GenBank/DDBJ databases">
        <title>The Genome Sequence of Puccinia striiformis f. sp. tritici PST-78.</title>
        <authorList>
            <consortium name="The Broad Institute Genome Sequencing Platform"/>
            <person name="Cuomo C."/>
            <person name="Hulbert S."/>
            <person name="Chen X."/>
            <person name="Walker B."/>
            <person name="Young S.K."/>
            <person name="Zeng Q."/>
            <person name="Gargeya S."/>
            <person name="Fitzgerald M."/>
            <person name="Haas B."/>
            <person name="Abouelleil A."/>
            <person name="Alvarado L."/>
            <person name="Arachchi H.M."/>
            <person name="Berlin A.M."/>
            <person name="Chapman S.B."/>
            <person name="Goldberg J."/>
            <person name="Griggs A."/>
            <person name="Gujja S."/>
            <person name="Hansen M."/>
            <person name="Howarth C."/>
            <person name="Imamovic A."/>
            <person name="Larimer J."/>
            <person name="McCowan C."/>
            <person name="Montmayeur A."/>
            <person name="Murphy C."/>
            <person name="Neiman D."/>
            <person name="Pearson M."/>
            <person name="Priest M."/>
            <person name="Roberts A."/>
            <person name="Saif S."/>
            <person name="Shea T."/>
            <person name="Sisk P."/>
            <person name="Sykes S."/>
            <person name="Wortman J."/>
            <person name="Nusbaum C."/>
            <person name="Birren B."/>
        </authorList>
    </citation>
    <scope>NUCLEOTIDE SEQUENCE [LARGE SCALE GENOMIC DNA]</scope>
    <source>
        <strain evidence="4">race PST-78</strain>
    </source>
</reference>
<comment type="caution">
    <text evidence="3">The sequence shown here is derived from an EMBL/GenBank/DDBJ whole genome shotgun (WGS) entry which is preliminary data.</text>
</comment>
<feature type="domain" description="HAT C-terminal dimerisation" evidence="2">
    <location>
        <begin position="353"/>
        <end position="423"/>
    </location>
</feature>
<feature type="region of interest" description="Disordered" evidence="1">
    <location>
        <begin position="293"/>
        <end position="330"/>
    </location>
</feature>
<dbReference type="InterPro" id="IPR008906">
    <property type="entry name" value="HATC_C_dom"/>
</dbReference>
<dbReference type="GO" id="GO:0046983">
    <property type="term" value="F:protein dimerization activity"/>
    <property type="evidence" value="ECO:0007669"/>
    <property type="project" value="InterPro"/>
</dbReference>
<dbReference type="Proteomes" id="UP000054564">
    <property type="component" value="Unassembled WGS sequence"/>
</dbReference>
<gene>
    <name evidence="3" type="ORF">PSTG_13674</name>
</gene>
<proteinExistence type="predicted"/>
<dbReference type="EMBL" id="AJIL01000149">
    <property type="protein sequence ID" value="KNE92958.1"/>
    <property type="molecule type" value="Genomic_DNA"/>
</dbReference>
<dbReference type="AlphaFoldDB" id="A0A0L0V130"/>
<protein>
    <recommendedName>
        <fullName evidence="2">HAT C-terminal dimerisation domain-containing protein</fullName>
    </recommendedName>
</protein>
<evidence type="ECO:0000259" key="2">
    <source>
        <dbReference type="Pfam" id="PF05699"/>
    </source>
</evidence>
<evidence type="ECO:0000256" key="1">
    <source>
        <dbReference type="SAM" id="MobiDB-lite"/>
    </source>
</evidence>
<evidence type="ECO:0000313" key="3">
    <source>
        <dbReference type="EMBL" id="KNE92958.1"/>
    </source>
</evidence>
<keyword evidence="4" id="KW-1185">Reference proteome</keyword>
<feature type="compositionally biased region" description="Polar residues" evidence="1">
    <location>
        <begin position="293"/>
        <end position="303"/>
    </location>
</feature>
<dbReference type="Pfam" id="PF05699">
    <property type="entry name" value="Dimer_Tnp_hAT"/>
    <property type="match status" value="1"/>
</dbReference>
<evidence type="ECO:0000313" key="4">
    <source>
        <dbReference type="Proteomes" id="UP000054564"/>
    </source>
</evidence>
<dbReference type="InterPro" id="IPR012337">
    <property type="entry name" value="RNaseH-like_sf"/>
</dbReference>
<accession>A0A0L0V130</accession>
<name>A0A0L0V130_9BASI</name>
<feature type="region of interest" description="Disordered" evidence="1">
    <location>
        <begin position="1"/>
        <end position="21"/>
    </location>
</feature>
<sequence>MKQPSDSRTQSPAPDAINPDIVVVDDDQSTGAETTQELTDAEQLFWAQRKASNVVSAAYANYGIPELSTQKDKRGRCNKQMHRPTYDSSCSNLGTGDINLRKVNQLCALWCAEAARPFSPLADESHKKLLHPTILKHLPSAKVVSRSIHMIYTAFQDSYREKHVGAMYLGANAWQSPNGHDILSIPKVILASILLKVFVCLLRSLVFKTKFAALLQTMCRTTHQWWPNLRSSDGLDSKATLIGSGVLPTFSILQPFGKVIKESINTGDLDDELEEGSDQEDAEAHIHRQVLPTYSNTTPTCNNEDADDVDDLEDDEDESQETELLTEDQPKTGNIAQLALAAQPGLLANDPLDIWLASGLILDNSSPVNALKWWIRQKRARNSHGGLAKMALDVLSCPATLVDVERAFSFGHAYVSEKRHRLSGVSISRGMAVAFYSKNNLIESGVLRKWKDHLQVRKKQSS</sequence>
<feature type="compositionally biased region" description="Polar residues" evidence="1">
    <location>
        <begin position="1"/>
        <end position="12"/>
    </location>
</feature>
<dbReference type="SUPFAM" id="SSF53098">
    <property type="entry name" value="Ribonuclease H-like"/>
    <property type="match status" value="1"/>
</dbReference>
<feature type="compositionally biased region" description="Acidic residues" evidence="1">
    <location>
        <begin position="304"/>
        <end position="326"/>
    </location>
</feature>
<organism evidence="3 4">
    <name type="scientific">Puccinia striiformis f. sp. tritici PST-78</name>
    <dbReference type="NCBI Taxonomy" id="1165861"/>
    <lineage>
        <taxon>Eukaryota</taxon>
        <taxon>Fungi</taxon>
        <taxon>Dikarya</taxon>
        <taxon>Basidiomycota</taxon>
        <taxon>Pucciniomycotina</taxon>
        <taxon>Pucciniomycetes</taxon>
        <taxon>Pucciniales</taxon>
        <taxon>Pucciniaceae</taxon>
        <taxon>Puccinia</taxon>
    </lineage>
</organism>